<evidence type="ECO:0000256" key="5">
    <source>
        <dbReference type="ARBA" id="ARBA00022692"/>
    </source>
</evidence>
<dbReference type="PATRIC" id="fig|1349767.4.peg.3737"/>
<dbReference type="STRING" id="1349767.GJA_1968"/>
<dbReference type="Proteomes" id="UP000027604">
    <property type="component" value="Chromosome I"/>
</dbReference>
<feature type="domain" description="TonB-dependent receptor plug" evidence="14">
    <location>
        <begin position="51"/>
        <end position="167"/>
    </location>
</feature>
<dbReference type="InterPro" id="IPR000531">
    <property type="entry name" value="Beta-barrel_TonB"/>
</dbReference>
<feature type="chain" id="PRO_5005377401" evidence="12">
    <location>
        <begin position="27"/>
        <end position="953"/>
    </location>
</feature>
<dbReference type="AlphaFoldDB" id="W0V1A7"/>
<evidence type="ECO:0000256" key="7">
    <source>
        <dbReference type="ARBA" id="ARBA00023136"/>
    </source>
</evidence>
<dbReference type="InterPro" id="IPR039426">
    <property type="entry name" value="TonB-dep_rcpt-like"/>
</dbReference>
<evidence type="ECO:0000256" key="2">
    <source>
        <dbReference type="ARBA" id="ARBA00009810"/>
    </source>
</evidence>
<dbReference type="OrthoDB" id="8530571at2"/>
<keyword evidence="9 10" id="KW-0998">Cell outer membrane</keyword>
<evidence type="ECO:0000256" key="9">
    <source>
        <dbReference type="ARBA" id="ARBA00023237"/>
    </source>
</evidence>
<evidence type="ECO:0000256" key="3">
    <source>
        <dbReference type="ARBA" id="ARBA00022448"/>
    </source>
</evidence>
<evidence type="ECO:0000256" key="11">
    <source>
        <dbReference type="RuleBase" id="RU003357"/>
    </source>
</evidence>
<evidence type="ECO:0000256" key="10">
    <source>
        <dbReference type="PROSITE-ProRule" id="PRU01360"/>
    </source>
</evidence>
<keyword evidence="5 10" id="KW-0812">Transmembrane</keyword>
<comment type="similarity">
    <text evidence="2 10 11">Belongs to the TonB-dependent receptor family.</text>
</comment>
<organism evidence="15 16">
    <name type="scientific">Janthinobacterium agaricidamnosum NBRC 102515 = DSM 9628</name>
    <dbReference type="NCBI Taxonomy" id="1349767"/>
    <lineage>
        <taxon>Bacteria</taxon>
        <taxon>Pseudomonadati</taxon>
        <taxon>Pseudomonadota</taxon>
        <taxon>Betaproteobacteria</taxon>
        <taxon>Burkholderiales</taxon>
        <taxon>Oxalobacteraceae</taxon>
        <taxon>Janthinobacterium</taxon>
    </lineage>
</organism>
<keyword evidence="7 10" id="KW-0472">Membrane</keyword>
<dbReference type="RefSeq" id="WP_144241465.1">
    <property type="nucleotide sequence ID" value="NZ_BCTH01000001.1"/>
</dbReference>
<dbReference type="PANTHER" id="PTHR47234">
    <property type="match status" value="1"/>
</dbReference>
<dbReference type="KEGG" id="jag:GJA_1968"/>
<dbReference type="eggNOG" id="COG4771">
    <property type="taxonomic scope" value="Bacteria"/>
</dbReference>
<keyword evidence="3 10" id="KW-0813">Transport</keyword>
<proteinExistence type="inferred from homology"/>
<dbReference type="Gene3D" id="2.170.130.10">
    <property type="entry name" value="TonB-dependent receptor, plug domain"/>
    <property type="match status" value="1"/>
</dbReference>
<evidence type="ECO:0000259" key="13">
    <source>
        <dbReference type="Pfam" id="PF00593"/>
    </source>
</evidence>
<sequence length="953" mass="102989">MKKAIALKTSVIAVALTLVSSQVVLAQETDDSKPMQKVVITGSNIKQIEAETAVPIQIIKRDEIQRLGVNSVKEVLDTLTSSTSGSLSDTNGSNSFAGGASSVNLRNLGKQSTLVLLNSRRVAPYALADYNEVFTNLDSLPLDAIDRIEVLRSGGSAIYGSDAVAGVINIITRTNYQGLQARASRDQSLKHSPFHTSTASITGGFGDLDKDRYNVLANLEVFQRGNVMWRSVVDDINPDYGKKFSAVADNSGLMFGKRGSPSTYSYPGNIIGQGPIAGCPTLNAGGLCVFDRYSRFEAIPEAKRLNFLLSGTINISDKVQSFSEVLFSNTKTDYTSGFSIYDSEGADAVWGDPRTGQAKTYTSRYLPANHPLNQTGDEAPLRYRFADSPAYRKSDSTQYRALTGLRGTWDKYDWETAIGVMGSKTTDRSRGAISDSGFKQVIGNYDPSQDDPLFFNRDYKIGQKNSDAVLNTLFPENGYDGKITQVFLDGKISGEIASYQGRPVSLAVGGDIRHESFKITPTANLQAGDIVSNGASSADASRNTVALFSELNFPLTSKLDLQAAVRADKYPDFAAHFSPKLALRYEASKELLLRATLESGFRAPNLTESAQSSKFAFDNGVDDPRRCPQAQALADALTAASNALPANDPNKQLLLARADSVYINECSTGVASSVVNNPNLKPETSRSATVGLVLEPVKGYNLSLDYWYIERRNEIGIKSTAELLAAESSLAPGTVNRLPLTQDRTFTPAEQAQYGVTQGPLSSTFGMFENVSKTKVSGIDVGASGRVNTGLGRLTLSGNATYLLELRNFASTLGSGQYGDNLAGQYATPKTVANIGASLQSGSYTNGLRLTYSSPTSLQGDYFDDGYSVAGCVENRGWTRADCDVGSTIRFDYNFSYTGIKNLTLSAFVRNVLNRRPPLDLKEFAREGSGIIPQNTDDVRGRSLRLTAEYKFF</sequence>
<dbReference type="Pfam" id="PF00593">
    <property type="entry name" value="TonB_dep_Rec_b-barrel"/>
    <property type="match status" value="1"/>
</dbReference>
<gene>
    <name evidence="15" type="ORF">GJA_1968</name>
</gene>
<evidence type="ECO:0000313" key="16">
    <source>
        <dbReference type="Proteomes" id="UP000027604"/>
    </source>
</evidence>
<feature type="signal peptide" evidence="12">
    <location>
        <begin position="1"/>
        <end position="26"/>
    </location>
</feature>
<dbReference type="GO" id="GO:0009279">
    <property type="term" value="C:cell outer membrane"/>
    <property type="evidence" value="ECO:0007669"/>
    <property type="project" value="UniProtKB-SubCell"/>
</dbReference>
<evidence type="ECO:0000256" key="4">
    <source>
        <dbReference type="ARBA" id="ARBA00022452"/>
    </source>
</evidence>
<dbReference type="InterPro" id="IPR036942">
    <property type="entry name" value="Beta-barrel_TonB_sf"/>
</dbReference>
<feature type="domain" description="TonB-dependent receptor-like beta-barrel" evidence="13">
    <location>
        <begin position="352"/>
        <end position="912"/>
    </location>
</feature>
<keyword evidence="6 11" id="KW-0798">TonB box</keyword>
<dbReference type="Pfam" id="PF07715">
    <property type="entry name" value="Plug"/>
    <property type="match status" value="1"/>
</dbReference>
<dbReference type="Gene3D" id="2.40.170.20">
    <property type="entry name" value="TonB-dependent receptor, beta-barrel domain"/>
    <property type="match status" value="1"/>
</dbReference>
<evidence type="ECO:0000256" key="8">
    <source>
        <dbReference type="ARBA" id="ARBA00023170"/>
    </source>
</evidence>
<name>W0V1A7_9BURK</name>
<evidence type="ECO:0000256" key="6">
    <source>
        <dbReference type="ARBA" id="ARBA00023077"/>
    </source>
</evidence>
<accession>W0V1A7</accession>
<protein>
    <submittedName>
        <fullName evidence="15">TonB-dependent Receptor Plug domain protein</fullName>
    </submittedName>
</protein>
<keyword evidence="8 15" id="KW-0675">Receptor</keyword>
<dbReference type="PROSITE" id="PS52016">
    <property type="entry name" value="TONB_DEPENDENT_REC_3"/>
    <property type="match status" value="1"/>
</dbReference>
<evidence type="ECO:0000313" key="15">
    <source>
        <dbReference type="EMBL" id="CDG82604.1"/>
    </source>
</evidence>
<evidence type="ECO:0000259" key="14">
    <source>
        <dbReference type="Pfam" id="PF07715"/>
    </source>
</evidence>
<dbReference type="PANTHER" id="PTHR47234:SF2">
    <property type="entry name" value="TONB-DEPENDENT RECEPTOR"/>
    <property type="match status" value="1"/>
</dbReference>
<dbReference type="InterPro" id="IPR037066">
    <property type="entry name" value="Plug_dom_sf"/>
</dbReference>
<dbReference type="EMBL" id="HG322949">
    <property type="protein sequence ID" value="CDG82604.1"/>
    <property type="molecule type" value="Genomic_DNA"/>
</dbReference>
<keyword evidence="4 10" id="KW-1134">Transmembrane beta strand</keyword>
<keyword evidence="16" id="KW-1185">Reference proteome</keyword>
<evidence type="ECO:0000256" key="1">
    <source>
        <dbReference type="ARBA" id="ARBA00004571"/>
    </source>
</evidence>
<keyword evidence="12" id="KW-0732">Signal</keyword>
<dbReference type="SUPFAM" id="SSF56935">
    <property type="entry name" value="Porins"/>
    <property type="match status" value="1"/>
</dbReference>
<comment type="subcellular location">
    <subcellularLocation>
        <location evidence="1 10">Cell outer membrane</location>
        <topology evidence="1 10">Multi-pass membrane protein</topology>
    </subcellularLocation>
</comment>
<dbReference type="InterPro" id="IPR012910">
    <property type="entry name" value="Plug_dom"/>
</dbReference>
<evidence type="ECO:0000256" key="12">
    <source>
        <dbReference type="SAM" id="SignalP"/>
    </source>
</evidence>
<reference evidence="15 16" key="1">
    <citation type="journal article" date="2015" name="Genome Announc.">
        <title>Genome Sequence of Mushroom Soft-Rot Pathogen Janthinobacterium agaricidamnosum.</title>
        <authorList>
            <person name="Graupner K."/>
            <person name="Lackner G."/>
            <person name="Hertweck C."/>
        </authorList>
    </citation>
    <scope>NUCLEOTIDE SEQUENCE [LARGE SCALE GENOMIC DNA]</scope>
    <source>
        <strain evidence="16">NBRC 102515 / DSM 9628</strain>
    </source>
</reference>
<dbReference type="HOGENOM" id="CLU_010745_0_1_4"/>